<dbReference type="AlphaFoldDB" id="A0A381YYC7"/>
<dbReference type="EMBL" id="UINC01019260">
    <property type="protein sequence ID" value="SVA81467.1"/>
    <property type="molecule type" value="Genomic_DNA"/>
</dbReference>
<proteinExistence type="inferred from homology"/>
<feature type="region of interest" description="Disordered" evidence="1">
    <location>
        <begin position="161"/>
        <end position="185"/>
    </location>
</feature>
<sequence length="185" mass="21956">MATKKKPEHYVNNKEFTEAVANFNEAVKLAKDKGEEPPRMTEYIGECIYKIATRLSTRPNFINYTYRDEMICDAIENCIQYIRNFNREKSNNAFAYVTQICYYAFLRRIQKEKKQVFIKQKQIEAANITMDAYTTIDGEHDPNLTNTNVEWMQENMTRVDYEPRKSRKKPTTTKKTKKNLEKFTT</sequence>
<dbReference type="HAMAP" id="MF_04164">
    <property type="entry name" value="T4_Sigma_like_factor"/>
    <property type="match status" value="1"/>
</dbReference>
<gene>
    <name evidence="2" type="ORF">METZ01_LOCUS134321</name>
</gene>
<evidence type="ECO:0000313" key="2">
    <source>
        <dbReference type="EMBL" id="SVA81467.1"/>
    </source>
</evidence>
<dbReference type="InterPro" id="IPR046386">
    <property type="entry name" value="T4_sigma-like_factor"/>
</dbReference>
<dbReference type="GO" id="GO:2000142">
    <property type="term" value="P:regulation of DNA-templated transcription initiation"/>
    <property type="evidence" value="ECO:0007669"/>
    <property type="project" value="InterPro"/>
</dbReference>
<evidence type="ECO:0008006" key="3">
    <source>
        <dbReference type="Google" id="ProtNLM"/>
    </source>
</evidence>
<organism evidence="2">
    <name type="scientific">marine metagenome</name>
    <dbReference type="NCBI Taxonomy" id="408172"/>
    <lineage>
        <taxon>unclassified sequences</taxon>
        <taxon>metagenomes</taxon>
        <taxon>ecological metagenomes</taxon>
    </lineage>
</organism>
<accession>A0A381YYC7</accession>
<reference evidence="2" key="1">
    <citation type="submission" date="2018-05" db="EMBL/GenBank/DDBJ databases">
        <authorList>
            <person name="Lanie J.A."/>
            <person name="Ng W.-L."/>
            <person name="Kazmierczak K.M."/>
            <person name="Andrzejewski T.M."/>
            <person name="Davidsen T.M."/>
            <person name="Wayne K.J."/>
            <person name="Tettelin H."/>
            <person name="Glass J.I."/>
            <person name="Rusch D."/>
            <person name="Podicherti R."/>
            <person name="Tsui H.-C.T."/>
            <person name="Winkler M.E."/>
        </authorList>
    </citation>
    <scope>NUCLEOTIDE SEQUENCE</scope>
</reference>
<evidence type="ECO:0000256" key="1">
    <source>
        <dbReference type="SAM" id="MobiDB-lite"/>
    </source>
</evidence>
<feature type="compositionally biased region" description="Basic residues" evidence="1">
    <location>
        <begin position="165"/>
        <end position="177"/>
    </location>
</feature>
<name>A0A381YYC7_9ZZZZ</name>
<protein>
    <recommendedName>
        <fullName evidence="3">Sigma factor for late transcription</fullName>
    </recommendedName>
</protein>
<dbReference type="GO" id="GO:0003677">
    <property type="term" value="F:DNA binding"/>
    <property type="evidence" value="ECO:0007669"/>
    <property type="project" value="InterPro"/>
</dbReference>